<accession>A0ABY7C9F8</accession>
<name>A0ABY7C9F8_9BASI</name>
<dbReference type="InterPro" id="IPR009072">
    <property type="entry name" value="Histone-fold"/>
</dbReference>
<keyword evidence="2" id="KW-0227">DNA damage</keyword>
<keyword evidence="7" id="KW-1185">Reference proteome</keyword>
<dbReference type="SUPFAM" id="SSF47113">
    <property type="entry name" value="Histone-fold"/>
    <property type="match status" value="1"/>
</dbReference>
<feature type="compositionally biased region" description="Polar residues" evidence="5">
    <location>
        <begin position="50"/>
        <end position="64"/>
    </location>
</feature>
<dbReference type="PANTHER" id="PTHR22980">
    <property type="entry name" value="CORTISTATIN"/>
    <property type="match status" value="1"/>
</dbReference>
<dbReference type="Pfam" id="PF15630">
    <property type="entry name" value="CENP-S"/>
    <property type="match status" value="1"/>
</dbReference>
<evidence type="ECO:0000256" key="4">
    <source>
        <dbReference type="ARBA" id="ARBA00023204"/>
    </source>
</evidence>
<protein>
    <recommendedName>
        <fullName evidence="8">Centromere protein S</fullName>
    </recommendedName>
</protein>
<evidence type="ECO:0000256" key="1">
    <source>
        <dbReference type="ARBA" id="ARBA00006612"/>
    </source>
</evidence>
<proteinExistence type="inferred from homology"/>
<dbReference type="CDD" id="cd22919">
    <property type="entry name" value="HFD_CENP-S"/>
    <property type="match status" value="1"/>
</dbReference>
<feature type="compositionally biased region" description="Acidic residues" evidence="5">
    <location>
        <begin position="27"/>
        <end position="38"/>
    </location>
</feature>
<feature type="compositionally biased region" description="Low complexity" evidence="5">
    <location>
        <begin position="166"/>
        <end position="188"/>
    </location>
</feature>
<organism evidence="6 7">
    <name type="scientific">Puccinia triticina</name>
    <dbReference type="NCBI Taxonomy" id="208348"/>
    <lineage>
        <taxon>Eukaryota</taxon>
        <taxon>Fungi</taxon>
        <taxon>Dikarya</taxon>
        <taxon>Basidiomycota</taxon>
        <taxon>Pucciniomycotina</taxon>
        <taxon>Pucciniomycetes</taxon>
        <taxon>Pucciniales</taxon>
        <taxon>Pucciniaceae</taxon>
        <taxon>Puccinia</taxon>
    </lineage>
</organism>
<dbReference type="Proteomes" id="UP001164743">
    <property type="component" value="Chromosome 1A"/>
</dbReference>
<dbReference type="Gene3D" id="1.10.20.10">
    <property type="entry name" value="Histone, subunit A"/>
    <property type="match status" value="1"/>
</dbReference>
<evidence type="ECO:0000313" key="7">
    <source>
        <dbReference type="Proteomes" id="UP001164743"/>
    </source>
</evidence>
<evidence type="ECO:0008006" key="8">
    <source>
        <dbReference type="Google" id="ProtNLM"/>
    </source>
</evidence>
<dbReference type="EMBL" id="CP110421">
    <property type="protein sequence ID" value="WAQ80786.1"/>
    <property type="molecule type" value="Genomic_DNA"/>
</dbReference>
<sequence>MVRGSKTTSAGGEKEPSTARKRKPTDGDENSVDEDLGEREEIGRDEGDEQSLTTGIDEQVSSPSSLELNTSLMCSFFQSLKAAVWYTVAQIAQEEEIELGRSMSEPFVASLTELVYAQAENLALELKAFADHAGRTTIREEDVKLVCRKSTVLQEMLDEEARRFNSAGSASTKKTAATVPATKNAASKPFKKPKPKPTKVGCLPAASSSRNPLD</sequence>
<keyword evidence="4" id="KW-0234">DNA repair</keyword>
<dbReference type="InterPro" id="IPR029003">
    <property type="entry name" value="CENP-S/Mhf1"/>
</dbReference>
<dbReference type="GeneID" id="77806013"/>
<dbReference type="PANTHER" id="PTHR22980:SF0">
    <property type="entry name" value="CENTROMERE PROTEIN S"/>
    <property type="match status" value="1"/>
</dbReference>
<dbReference type="RefSeq" id="XP_053016341.1">
    <property type="nucleotide sequence ID" value="XM_053165118.1"/>
</dbReference>
<evidence type="ECO:0000256" key="5">
    <source>
        <dbReference type="SAM" id="MobiDB-lite"/>
    </source>
</evidence>
<feature type="region of interest" description="Disordered" evidence="5">
    <location>
        <begin position="1"/>
        <end position="64"/>
    </location>
</feature>
<gene>
    <name evidence="6" type="ORF">PtA15_1A124</name>
</gene>
<evidence type="ECO:0000313" key="6">
    <source>
        <dbReference type="EMBL" id="WAQ80786.1"/>
    </source>
</evidence>
<evidence type="ECO:0000256" key="3">
    <source>
        <dbReference type="ARBA" id="ARBA00023125"/>
    </source>
</evidence>
<keyword evidence="3" id="KW-0238">DNA-binding</keyword>
<comment type="similarity">
    <text evidence="1">Belongs to the TAF9 family. CENP-S/MHF1 subfamily.</text>
</comment>
<feature type="region of interest" description="Disordered" evidence="5">
    <location>
        <begin position="163"/>
        <end position="214"/>
    </location>
</feature>
<reference evidence="6" key="1">
    <citation type="submission" date="2022-10" db="EMBL/GenBank/DDBJ databases">
        <title>Puccinia triticina Genome sequencing and assembly.</title>
        <authorList>
            <person name="Li C."/>
        </authorList>
    </citation>
    <scope>NUCLEOTIDE SEQUENCE</scope>
    <source>
        <strain evidence="6">Pt15</strain>
    </source>
</reference>
<evidence type="ECO:0000256" key="2">
    <source>
        <dbReference type="ARBA" id="ARBA00022763"/>
    </source>
</evidence>
<feature type="compositionally biased region" description="Polar residues" evidence="5">
    <location>
        <begin position="1"/>
        <end position="10"/>
    </location>
</feature>